<reference evidence="1" key="1">
    <citation type="submission" date="2019-12" db="EMBL/GenBank/DDBJ databases">
        <title>Genome sequencing and annotation of Brassica cretica.</title>
        <authorList>
            <person name="Studholme D.J."/>
            <person name="Sarris P.F."/>
        </authorList>
    </citation>
    <scope>NUCLEOTIDE SEQUENCE</scope>
    <source>
        <strain evidence="1">PFS-001/15</strain>
        <tissue evidence="1">Leaf</tissue>
    </source>
</reference>
<proteinExistence type="predicted"/>
<name>A0A8S9MQ94_BRACR</name>
<dbReference type="AlphaFoldDB" id="A0A8S9MQ94"/>
<dbReference type="Proteomes" id="UP000712281">
    <property type="component" value="Unassembled WGS sequence"/>
</dbReference>
<dbReference type="EMBL" id="QGKW02000007">
    <property type="protein sequence ID" value="KAF2619263.1"/>
    <property type="molecule type" value="Genomic_DNA"/>
</dbReference>
<sequence length="55" mass="6299">MEVFTDESSVTCSVWRMVVERWLLKFFEKLHCPHAIAAGTYDGIHVSCMPGLLKE</sequence>
<accession>A0A8S9MQ94</accession>
<protein>
    <submittedName>
        <fullName evidence="1">Uncharacterized protein</fullName>
    </submittedName>
</protein>
<evidence type="ECO:0000313" key="1">
    <source>
        <dbReference type="EMBL" id="KAF2619263.1"/>
    </source>
</evidence>
<organism evidence="1 2">
    <name type="scientific">Brassica cretica</name>
    <name type="common">Mustard</name>
    <dbReference type="NCBI Taxonomy" id="69181"/>
    <lineage>
        <taxon>Eukaryota</taxon>
        <taxon>Viridiplantae</taxon>
        <taxon>Streptophyta</taxon>
        <taxon>Embryophyta</taxon>
        <taxon>Tracheophyta</taxon>
        <taxon>Spermatophyta</taxon>
        <taxon>Magnoliopsida</taxon>
        <taxon>eudicotyledons</taxon>
        <taxon>Gunneridae</taxon>
        <taxon>Pentapetalae</taxon>
        <taxon>rosids</taxon>
        <taxon>malvids</taxon>
        <taxon>Brassicales</taxon>
        <taxon>Brassicaceae</taxon>
        <taxon>Brassiceae</taxon>
        <taxon>Brassica</taxon>
    </lineage>
</organism>
<evidence type="ECO:0000313" key="2">
    <source>
        <dbReference type="Proteomes" id="UP000712281"/>
    </source>
</evidence>
<comment type="caution">
    <text evidence="1">The sequence shown here is derived from an EMBL/GenBank/DDBJ whole genome shotgun (WGS) entry which is preliminary data.</text>
</comment>
<gene>
    <name evidence="1" type="ORF">F2Q68_00038732</name>
</gene>